<keyword evidence="4" id="KW-1185">Reference proteome</keyword>
<dbReference type="Proteomes" id="UP000444721">
    <property type="component" value="Unassembled WGS sequence"/>
</dbReference>
<dbReference type="OrthoDB" id="10595684at2759"/>
<protein>
    <submittedName>
        <fullName evidence="3">Uncharacterized protein</fullName>
    </submittedName>
</protein>
<name>A0A6A5BNQ1_NAEFO</name>
<dbReference type="EMBL" id="VFQX01000037">
    <property type="protein sequence ID" value="KAF0976462.1"/>
    <property type="molecule type" value="Genomic_DNA"/>
</dbReference>
<dbReference type="VEuPathDB" id="AmoebaDB:FDP41_004361"/>
<dbReference type="VEuPathDB" id="AmoebaDB:NfTy_084070"/>
<evidence type="ECO:0000313" key="3">
    <source>
        <dbReference type="EMBL" id="KAF0976462.1"/>
    </source>
</evidence>
<feature type="compositionally biased region" description="Basic residues" evidence="1">
    <location>
        <begin position="69"/>
        <end position="81"/>
    </location>
</feature>
<dbReference type="GeneID" id="68111579"/>
<feature type="region of interest" description="Disordered" evidence="1">
    <location>
        <begin position="69"/>
        <end position="106"/>
    </location>
</feature>
<accession>A0A6A5BNQ1</accession>
<comment type="caution">
    <text evidence="3">The sequence shown here is derived from an EMBL/GenBank/DDBJ whole genome shotgun (WGS) entry which is preliminary data.</text>
</comment>
<dbReference type="VEuPathDB" id="AmoebaDB:NF0066610"/>
<evidence type="ECO:0000256" key="1">
    <source>
        <dbReference type="SAM" id="MobiDB-lite"/>
    </source>
</evidence>
<dbReference type="AlphaFoldDB" id="A0A6A5BNQ1"/>
<dbReference type="RefSeq" id="XP_044561175.1">
    <property type="nucleotide sequence ID" value="XM_044707767.1"/>
</dbReference>
<dbReference type="EMBL" id="VFQX01000042">
    <property type="protein sequence ID" value="KAF0976006.1"/>
    <property type="molecule type" value="Genomic_DNA"/>
</dbReference>
<reference evidence="3 4" key="1">
    <citation type="journal article" date="2019" name="Sci. Rep.">
        <title>Nanopore sequencing improves the draft genome of the human pathogenic amoeba Naegleria fowleri.</title>
        <authorList>
            <person name="Liechti N."/>
            <person name="Schurch N."/>
            <person name="Bruggmann R."/>
            <person name="Wittwer M."/>
        </authorList>
    </citation>
    <scope>NUCLEOTIDE SEQUENCE [LARGE SCALE GENOMIC DNA]</scope>
    <source>
        <strain evidence="3 4">ATCC 30894</strain>
    </source>
</reference>
<evidence type="ECO:0000313" key="2">
    <source>
        <dbReference type="EMBL" id="KAF0976006.1"/>
    </source>
</evidence>
<organism evidence="3 4">
    <name type="scientific">Naegleria fowleri</name>
    <name type="common">Brain eating amoeba</name>
    <dbReference type="NCBI Taxonomy" id="5763"/>
    <lineage>
        <taxon>Eukaryota</taxon>
        <taxon>Discoba</taxon>
        <taxon>Heterolobosea</taxon>
        <taxon>Tetramitia</taxon>
        <taxon>Eutetramitia</taxon>
        <taxon>Vahlkampfiidae</taxon>
        <taxon>Naegleria</taxon>
    </lineage>
</organism>
<sequence length="190" mass="20901">MKITIVSFVHSQQQSSTPFGTSNPNNLTMISFCSSDSPKATHGSCNPFDGSTDMSKHFNVHALPNIRIHTKHLSSSSKRKEKSLNASSVLNSGIRKKSSSSKCSNLSFSTPPTFDSVFRVNLYNNSQPQEMMKTSEGIDCNPNPHTNKSSQMPSPHYHLLQPCTVCMSHSKDAKAKKIRTSISIQELLNA</sequence>
<gene>
    <name evidence="3" type="ORF">FDP41_004361</name>
    <name evidence="2" type="ORF">FDP41_004972</name>
</gene>
<evidence type="ECO:0000313" key="4">
    <source>
        <dbReference type="Proteomes" id="UP000444721"/>
    </source>
</evidence>
<proteinExistence type="predicted"/>
<dbReference type="VEuPathDB" id="AmoebaDB:FDP41_004972"/>